<dbReference type="AlphaFoldDB" id="A0ABD3ENY9"/>
<dbReference type="SUPFAM" id="SSF56112">
    <property type="entry name" value="Protein kinase-like (PK-like)"/>
    <property type="match status" value="1"/>
</dbReference>
<keyword evidence="3" id="KW-1185">Reference proteome</keyword>
<evidence type="ECO:0000313" key="3">
    <source>
        <dbReference type="Proteomes" id="UP001632038"/>
    </source>
</evidence>
<evidence type="ECO:0000256" key="1">
    <source>
        <dbReference type="ARBA" id="ARBA00005926"/>
    </source>
</evidence>
<dbReference type="InterPro" id="IPR011009">
    <property type="entry name" value="Kinase-like_dom_sf"/>
</dbReference>
<comment type="caution">
    <text evidence="2">The sequence shown here is derived from an EMBL/GenBank/DDBJ whole genome shotgun (WGS) entry which is preliminary data.</text>
</comment>
<evidence type="ECO:0000313" key="2">
    <source>
        <dbReference type="EMBL" id="KAL3655962.1"/>
    </source>
</evidence>
<proteinExistence type="inferred from homology"/>
<comment type="similarity">
    <text evidence="1">Belongs to the protein kinase superfamily. CK1 Ser/Thr protein kinase family. Casein kinase I subfamily.</text>
</comment>
<reference evidence="3" key="1">
    <citation type="journal article" date="2024" name="IScience">
        <title>Strigolactones Initiate the Formation of Haustorium-like Structures in Castilleja.</title>
        <authorList>
            <person name="Buerger M."/>
            <person name="Peterson D."/>
            <person name="Chory J."/>
        </authorList>
    </citation>
    <scope>NUCLEOTIDE SEQUENCE [LARGE SCALE GENOMIC DNA]</scope>
</reference>
<accession>A0ABD3ENY9</accession>
<dbReference type="Proteomes" id="UP001632038">
    <property type="component" value="Unassembled WGS sequence"/>
</dbReference>
<dbReference type="PANTHER" id="PTHR11909">
    <property type="entry name" value="CASEIN KINASE-RELATED"/>
    <property type="match status" value="1"/>
</dbReference>
<name>A0ABD3ENY9_9LAMI</name>
<protein>
    <submittedName>
        <fullName evidence="2">Casein kinase 1-like protein hd16</fullName>
    </submittedName>
</protein>
<organism evidence="2 3">
    <name type="scientific">Castilleja foliolosa</name>
    <dbReference type="NCBI Taxonomy" id="1961234"/>
    <lineage>
        <taxon>Eukaryota</taxon>
        <taxon>Viridiplantae</taxon>
        <taxon>Streptophyta</taxon>
        <taxon>Embryophyta</taxon>
        <taxon>Tracheophyta</taxon>
        <taxon>Spermatophyta</taxon>
        <taxon>Magnoliopsida</taxon>
        <taxon>eudicotyledons</taxon>
        <taxon>Gunneridae</taxon>
        <taxon>Pentapetalae</taxon>
        <taxon>asterids</taxon>
        <taxon>lamiids</taxon>
        <taxon>Lamiales</taxon>
        <taxon>Orobanchaceae</taxon>
        <taxon>Pedicularideae</taxon>
        <taxon>Castillejinae</taxon>
        <taxon>Castilleja</taxon>
    </lineage>
</organism>
<dbReference type="InterPro" id="IPR050235">
    <property type="entry name" value="CK1_Ser-Thr_kinase"/>
</dbReference>
<sequence length="90" mass="10512">MAAMAYHVYISKDNKVNTILWYTVSVMDLLGPSLMSVEMVACIAVEAISILDKFHSKGYVHGDIKPESFFCLVHLEHWMRRNFFWLTLDW</sequence>
<dbReference type="EMBL" id="JAVIJP010000001">
    <property type="protein sequence ID" value="KAL3655962.1"/>
    <property type="molecule type" value="Genomic_DNA"/>
</dbReference>
<gene>
    <name evidence="2" type="primary">HD16_1</name>
    <name evidence="2" type="ORF">CASFOL_000358</name>
</gene>
<dbReference type="Gene3D" id="1.10.510.10">
    <property type="entry name" value="Transferase(Phosphotransferase) domain 1"/>
    <property type="match status" value="1"/>
</dbReference>